<organism evidence="2 3">
    <name type="scientific">Aaosphaeria arxii CBS 175.79</name>
    <dbReference type="NCBI Taxonomy" id="1450172"/>
    <lineage>
        <taxon>Eukaryota</taxon>
        <taxon>Fungi</taxon>
        <taxon>Dikarya</taxon>
        <taxon>Ascomycota</taxon>
        <taxon>Pezizomycotina</taxon>
        <taxon>Dothideomycetes</taxon>
        <taxon>Pleosporomycetidae</taxon>
        <taxon>Pleosporales</taxon>
        <taxon>Pleosporales incertae sedis</taxon>
        <taxon>Aaosphaeria</taxon>
    </lineage>
</organism>
<keyword evidence="1" id="KW-0732">Signal</keyword>
<sequence length="287" mass="32785">MDPITVIRSFTWVEAVILTLAWLGKNSSSTSAVWKFECTEKLCLQIVQEIQNNLDLFPDFRDQVSFLIQSIPHESFGVLHITFHLRTQEQVNNGNYTVGHIFVKLQNGVYVLATGDLSQDVKLNSSATNRTVSTLLGSDQCSDPEDRFPGRRQHIYIYIASVEEPTSTSWKFDAIFQLCEEIADRIRNEIDQFPGYEYQINFLIRTLPHTSGEEPLHATVHFQTKDQADNGNYVVGHVNVKEQNRAYELATGDLSQDLKWWPETVLNYEEEQQKKDADKAAGIRKVA</sequence>
<name>A0A6A5XHF1_9PLEO</name>
<evidence type="ECO:0000313" key="3">
    <source>
        <dbReference type="Proteomes" id="UP000799778"/>
    </source>
</evidence>
<gene>
    <name evidence="2" type="ORF">BU24DRAFT_465859</name>
</gene>
<dbReference type="AlphaFoldDB" id="A0A6A5XHF1"/>
<dbReference type="GeneID" id="54289710"/>
<dbReference type="EMBL" id="ML978073">
    <property type="protein sequence ID" value="KAF2012309.1"/>
    <property type="molecule type" value="Genomic_DNA"/>
</dbReference>
<evidence type="ECO:0000313" key="2">
    <source>
        <dbReference type="EMBL" id="KAF2012309.1"/>
    </source>
</evidence>
<feature type="signal peptide" evidence="1">
    <location>
        <begin position="1"/>
        <end position="32"/>
    </location>
</feature>
<protein>
    <submittedName>
        <fullName evidence="2">Uncharacterized protein</fullName>
    </submittedName>
</protein>
<dbReference type="RefSeq" id="XP_033380648.1">
    <property type="nucleotide sequence ID" value="XM_033532313.1"/>
</dbReference>
<accession>A0A6A5XHF1</accession>
<keyword evidence="3" id="KW-1185">Reference proteome</keyword>
<proteinExistence type="predicted"/>
<dbReference type="Proteomes" id="UP000799778">
    <property type="component" value="Unassembled WGS sequence"/>
</dbReference>
<evidence type="ECO:0000256" key="1">
    <source>
        <dbReference type="SAM" id="SignalP"/>
    </source>
</evidence>
<reference evidence="2" key="1">
    <citation type="journal article" date="2020" name="Stud. Mycol.">
        <title>101 Dothideomycetes genomes: a test case for predicting lifestyles and emergence of pathogens.</title>
        <authorList>
            <person name="Haridas S."/>
            <person name="Albert R."/>
            <person name="Binder M."/>
            <person name="Bloem J."/>
            <person name="Labutti K."/>
            <person name="Salamov A."/>
            <person name="Andreopoulos B."/>
            <person name="Baker S."/>
            <person name="Barry K."/>
            <person name="Bills G."/>
            <person name="Bluhm B."/>
            <person name="Cannon C."/>
            <person name="Castanera R."/>
            <person name="Culley D."/>
            <person name="Daum C."/>
            <person name="Ezra D."/>
            <person name="Gonzalez J."/>
            <person name="Henrissat B."/>
            <person name="Kuo A."/>
            <person name="Liang C."/>
            <person name="Lipzen A."/>
            <person name="Lutzoni F."/>
            <person name="Magnuson J."/>
            <person name="Mondo S."/>
            <person name="Nolan M."/>
            <person name="Ohm R."/>
            <person name="Pangilinan J."/>
            <person name="Park H.-J."/>
            <person name="Ramirez L."/>
            <person name="Alfaro M."/>
            <person name="Sun H."/>
            <person name="Tritt A."/>
            <person name="Yoshinaga Y."/>
            <person name="Zwiers L.-H."/>
            <person name="Turgeon B."/>
            <person name="Goodwin S."/>
            <person name="Spatafora J."/>
            <person name="Crous P."/>
            <person name="Grigoriev I."/>
        </authorList>
    </citation>
    <scope>NUCLEOTIDE SEQUENCE</scope>
    <source>
        <strain evidence="2">CBS 175.79</strain>
    </source>
</reference>
<feature type="chain" id="PRO_5025516001" evidence="1">
    <location>
        <begin position="33"/>
        <end position="287"/>
    </location>
</feature>